<dbReference type="InterPro" id="IPR010432">
    <property type="entry name" value="RDD"/>
</dbReference>
<evidence type="ECO:0000313" key="8">
    <source>
        <dbReference type="Proteomes" id="UP001596442"/>
    </source>
</evidence>
<dbReference type="PANTHER" id="PTHR38480">
    <property type="entry name" value="SLR0254 PROTEIN"/>
    <property type="match status" value="1"/>
</dbReference>
<dbReference type="GO" id="GO:0016020">
    <property type="term" value="C:membrane"/>
    <property type="evidence" value="ECO:0007669"/>
    <property type="project" value="UniProtKB-SubCell"/>
</dbReference>
<comment type="subcellular location">
    <subcellularLocation>
        <location evidence="1">Membrane</location>
        <topology evidence="1">Multi-pass membrane protein</topology>
    </subcellularLocation>
</comment>
<dbReference type="EMBL" id="JBHSWW010000511">
    <property type="protein sequence ID" value="MFC6755067.1"/>
    <property type="molecule type" value="Genomic_DNA"/>
</dbReference>
<dbReference type="RefSeq" id="WP_379783941.1">
    <property type="nucleotide sequence ID" value="NZ_JBHSWW010000511.1"/>
</dbReference>
<evidence type="ECO:0000256" key="5">
    <source>
        <dbReference type="SAM" id="MobiDB-lite"/>
    </source>
</evidence>
<evidence type="ECO:0000256" key="3">
    <source>
        <dbReference type="ARBA" id="ARBA00022989"/>
    </source>
</evidence>
<name>A0ABD5SF81_9EURY</name>
<dbReference type="Pfam" id="PF06271">
    <property type="entry name" value="RDD"/>
    <property type="match status" value="1"/>
</dbReference>
<keyword evidence="4" id="KW-0472">Membrane</keyword>
<evidence type="ECO:0000256" key="2">
    <source>
        <dbReference type="ARBA" id="ARBA00022692"/>
    </source>
</evidence>
<dbReference type="Proteomes" id="UP001596442">
    <property type="component" value="Unassembled WGS sequence"/>
</dbReference>
<evidence type="ECO:0000313" key="7">
    <source>
        <dbReference type="EMBL" id="MFC6755067.1"/>
    </source>
</evidence>
<reference evidence="7 8" key="1">
    <citation type="journal article" date="2019" name="Int. J. Syst. Evol. Microbiol.">
        <title>The Global Catalogue of Microorganisms (GCM) 10K type strain sequencing project: providing services to taxonomists for standard genome sequencing and annotation.</title>
        <authorList>
            <consortium name="The Broad Institute Genomics Platform"/>
            <consortium name="The Broad Institute Genome Sequencing Center for Infectious Disease"/>
            <person name="Wu L."/>
            <person name="Ma J."/>
        </authorList>
    </citation>
    <scope>NUCLEOTIDE SEQUENCE [LARGE SCALE GENOMIC DNA]</scope>
    <source>
        <strain evidence="7 8">CGMCC 1.3239</strain>
    </source>
</reference>
<sequence>DAVALLGGSPPSAGQWGVPLVYLGYHAGFEGTVATTPGKRLLGLTVVGEDGSPCGPWAAAIRTVCRAVDGIGFYILGVAVALATDGDRRLGDLAAGTRVVPAGDTGDTSDAAEESVGDRPER</sequence>
<feature type="non-terminal residue" evidence="7">
    <location>
        <position position="1"/>
    </location>
</feature>
<evidence type="ECO:0000259" key="6">
    <source>
        <dbReference type="Pfam" id="PF06271"/>
    </source>
</evidence>
<comment type="caution">
    <text evidence="7">The sequence shown here is derived from an EMBL/GenBank/DDBJ whole genome shotgun (WGS) entry which is preliminary data.</text>
</comment>
<keyword evidence="2" id="KW-0812">Transmembrane</keyword>
<dbReference type="PANTHER" id="PTHR38480:SF1">
    <property type="entry name" value="SLR0254 PROTEIN"/>
    <property type="match status" value="1"/>
</dbReference>
<organism evidence="7 8">
    <name type="scientific">Halorubrum tibetense</name>
    <dbReference type="NCBI Taxonomy" id="175631"/>
    <lineage>
        <taxon>Archaea</taxon>
        <taxon>Methanobacteriati</taxon>
        <taxon>Methanobacteriota</taxon>
        <taxon>Stenosarchaea group</taxon>
        <taxon>Halobacteria</taxon>
        <taxon>Halobacteriales</taxon>
        <taxon>Haloferacaceae</taxon>
        <taxon>Halorubrum</taxon>
    </lineage>
</organism>
<keyword evidence="8" id="KW-1185">Reference proteome</keyword>
<gene>
    <name evidence="7" type="ORF">ACFQEU_16600</name>
</gene>
<dbReference type="AlphaFoldDB" id="A0ABD5SF81"/>
<feature type="domain" description="RDD" evidence="6">
    <location>
        <begin position="16"/>
        <end position="96"/>
    </location>
</feature>
<protein>
    <submittedName>
        <fullName evidence="7">RDD family protein</fullName>
    </submittedName>
</protein>
<evidence type="ECO:0000256" key="4">
    <source>
        <dbReference type="ARBA" id="ARBA00023136"/>
    </source>
</evidence>
<evidence type="ECO:0000256" key="1">
    <source>
        <dbReference type="ARBA" id="ARBA00004141"/>
    </source>
</evidence>
<feature type="region of interest" description="Disordered" evidence="5">
    <location>
        <begin position="97"/>
        <end position="122"/>
    </location>
</feature>
<accession>A0ABD5SF81</accession>
<keyword evidence="3" id="KW-1133">Transmembrane helix</keyword>
<proteinExistence type="predicted"/>